<evidence type="ECO:0000256" key="1">
    <source>
        <dbReference type="SAM" id="MobiDB-lite"/>
    </source>
</evidence>
<feature type="transmembrane region" description="Helical" evidence="2">
    <location>
        <begin position="264"/>
        <end position="282"/>
    </location>
</feature>
<evidence type="ECO:0000313" key="3">
    <source>
        <dbReference type="EMBL" id="CAL4997650.1"/>
    </source>
</evidence>
<name>A0ABC9BC71_9POAL</name>
<feature type="compositionally biased region" description="Basic and acidic residues" evidence="1">
    <location>
        <begin position="291"/>
        <end position="308"/>
    </location>
</feature>
<keyword evidence="2" id="KW-0472">Membrane</keyword>
<feature type="compositionally biased region" description="Basic and acidic residues" evidence="1">
    <location>
        <begin position="12"/>
        <end position="21"/>
    </location>
</feature>
<accession>A0ABC9BC71</accession>
<keyword evidence="4" id="KW-1185">Reference proteome</keyword>
<sequence length="430" mass="47878">MSSQQDQPDVVTSRDNKRKGADEMVKENLKAFYSRGVPLVNVWMALSFFAKMKYHEVSFTSLWTIVYLACLVVSFITDMGMYMMFVMEQFGGRWMIAYLSTILRITAATALMLFFDTTDTVTVFILFGLVLVPVIYFFCRMFRPRKVPGFRWLDSKELLNRGFEMSALVVAPSVAGLSGKVLGYVKESSNLTGGHTAVAPECFLFYSAVSGLLVVLFCTVPPSLKYDTDIQSMAKVYIPSMAYIALSFLVVATVVAAQKILQEYVYLVCCPIAIIATFVYLWDAQGSSGRHAKDPPAQRSLNDARQDEASSPAQRSLNDERQYQAKLAKYLFTAGISSILLAIMAIHSSYGIGGSPVSLSWTWKAFVSSAVCSILSHTVRILILAQMTETERYENSRIVWTAVTCAAIAITAVFALLIIWLHPDEVKNIF</sequence>
<feature type="transmembrane region" description="Helical" evidence="2">
    <location>
        <begin position="330"/>
        <end position="353"/>
    </location>
</feature>
<feature type="region of interest" description="Disordered" evidence="1">
    <location>
        <begin position="1"/>
        <end position="21"/>
    </location>
</feature>
<keyword evidence="2" id="KW-0812">Transmembrane</keyword>
<evidence type="ECO:0000313" key="4">
    <source>
        <dbReference type="Proteomes" id="UP001497457"/>
    </source>
</evidence>
<feature type="region of interest" description="Disordered" evidence="1">
    <location>
        <begin position="290"/>
        <end position="318"/>
    </location>
</feature>
<protein>
    <submittedName>
        <fullName evidence="3">Uncharacterized protein</fullName>
    </submittedName>
</protein>
<feature type="transmembrane region" description="Helical" evidence="2">
    <location>
        <begin position="397"/>
        <end position="421"/>
    </location>
</feature>
<feature type="transmembrane region" description="Helical" evidence="2">
    <location>
        <begin position="32"/>
        <end position="50"/>
    </location>
</feature>
<proteinExistence type="predicted"/>
<feature type="transmembrane region" description="Helical" evidence="2">
    <location>
        <begin position="96"/>
        <end position="115"/>
    </location>
</feature>
<dbReference type="EMBL" id="OZ075135">
    <property type="protein sequence ID" value="CAL4997650.1"/>
    <property type="molecule type" value="Genomic_DNA"/>
</dbReference>
<feature type="transmembrane region" description="Helical" evidence="2">
    <location>
        <begin position="365"/>
        <end position="385"/>
    </location>
</feature>
<keyword evidence="2" id="KW-1133">Transmembrane helix</keyword>
<feature type="transmembrane region" description="Helical" evidence="2">
    <location>
        <begin position="121"/>
        <end position="142"/>
    </location>
</feature>
<feature type="transmembrane region" description="Helical" evidence="2">
    <location>
        <begin position="236"/>
        <end position="258"/>
    </location>
</feature>
<feature type="transmembrane region" description="Helical" evidence="2">
    <location>
        <begin position="62"/>
        <end position="84"/>
    </location>
</feature>
<feature type="transmembrane region" description="Helical" evidence="2">
    <location>
        <begin position="203"/>
        <end position="224"/>
    </location>
</feature>
<dbReference type="Proteomes" id="UP001497457">
    <property type="component" value="Chromosome 25rd"/>
</dbReference>
<reference evidence="3 4" key="2">
    <citation type="submission" date="2024-10" db="EMBL/GenBank/DDBJ databases">
        <authorList>
            <person name="Ryan C."/>
        </authorList>
    </citation>
    <scope>NUCLEOTIDE SEQUENCE [LARGE SCALE GENOMIC DNA]</scope>
</reference>
<reference evidence="4" key="1">
    <citation type="submission" date="2024-06" db="EMBL/GenBank/DDBJ databases">
        <authorList>
            <person name="Ryan C."/>
        </authorList>
    </citation>
    <scope>NUCLEOTIDE SEQUENCE [LARGE SCALE GENOMIC DNA]</scope>
</reference>
<dbReference type="AlphaFoldDB" id="A0ABC9BC71"/>
<organism evidence="3 4">
    <name type="scientific">Urochloa decumbens</name>
    <dbReference type="NCBI Taxonomy" id="240449"/>
    <lineage>
        <taxon>Eukaryota</taxon>
        <taxon>Viridiplantae</taxon>
        <taxon>Streptophyta</taxon>
        <taxon>Embryophyta</taxon>
        <taxon>Tracheophyta</taxon>
        <taxon>Spermatophyta</taxon>
        <taxon>Magnoliopsida</taxon>
        <taxon>Liliopsida</taxon>
        <taxon>Poales</taxon>
        <taxon>Poaceae</taxon>
        <taxon>PACMAD clade</taxon>
        <taxon>Panicoideae</taxon>
        <taxon>Panicodae</taxon>
        <taxon>Paniceae</taxon>
        <taxon>Melinidinae</taxon>
        <taxon>Urochloa</taxon>
    </lineage>
</organism>
<evidence type="ECO:0000256" key="2">
    <source>
        <dbReference type="SAM" id="Phobius"/>
    </source>
</evidence>
<gene>
    <name evidence="3" type="ORF">URODEC1_LOCUS63482</name>
</gene>